<dbReference type="InterPro" id="IPR002110">
    <property type="entry name" value="Ankyrin_rpt"/>
</dbReference>
<evidence type="ECO:0000313" key="8">
    <source>
        <dbReference type="WBParaSite" id="Csp11.Scaffold629.g8347.t1"/>
    </source>
</evidence>
<feature type="compositionally biased region" description="Basic and acidic residues" evidence="3">
    <location>
        <begin position="1241"/>
        <end position="1258"/>
    </location>
</feature>
<dbReference type="SMART" id="SM00248">
    <property type="entry name" value="ANK"/>
    <property type="match status" value="5"/>
</dbReference>
<evidence type="ECO:0000256" key="3">
    <source>
        <dbReference type="SAM" id="MobiDB-lite"/>
    </source>
</evidence>
<dbReference type="WBParaSite" id="Csp11.Scaffold629.g8347.t1">
    <property type="protein sequence ID" value="Csp11.Scaffold629.g8347.t1"/>
    <property type="gene ID" value="Csp11.Scaffold629.g8347"/>
</dbReference>
<reference evidence="8" key="1">
    <citation type="submission" date="2016-11" db="UniProtKB">
        <authorList>
            <consortium name="WormBaseParasite"/>
        </authorList>
    </citation>
    <scope>IDENTIFICATION</scope>
</reference>
<evidence type="ECO:0000256" key="4">
    <source>
        <dbReference type="SAM" id="Phobius"/>
    </source>
</evidence>
<organism evidence="7 8">
    <name type="scientific">Caenorhabditis tropicalis</name>
    <dbReference type="NCBI Taxonomy" id="1561998"/>
    <lineage>
        <taxon>Eukaryota</taxon>
        <taxon>Metazoa</taxon>
        <taxon>Ecdysozoa</taxon>
        <taxon>Nematoda</taxon>
        <taxon>Chromadorea</taxon>
        <taxon>Rhabditida</taxon>
        <taxon>Rhabditina</taxon>
        <taxon>Rhabditomorpha</taxon>
        <taxon>Rhabditoidea</taxon>
        <taxon>Rhabditidae</taxon>
        <taxon>Peloderinae</taxon>
        <taxon>Caenorhabditis</taxon>
    </lineage>
</organism>
<evidence type="ECO:0000256" key="5">
    <source>
        <dbReference type="SAM" id="SignalP"/>
    </source>
</evidence>
<dbReference type="InterPro" id="IPR003125">
    <property type="entry name" value="WSN"/>
</dbReference>
<feature type="repeat" description="ANK" evidence="1">
    <location>
        <begin position="814"/>
        <end position="846"/>
    </location>
</feature>
<feature type="region of interest" description="Disordered" evidence="3">
    <location>
        <begin position="571"/>
        <end position="608"/>
    </location>
</feature>
<dbReference type="Proteomes" id="UP000095282">
    <property type="component" value="Unplaced"/>
</dbReference>
<proteinExistence type="predicted"/>
<feature type="compositionally biased region" description="Basic and acidic residues" evidence="3">
    <location>
        <begin position="1294"/>
        <end position="1309"/>
    </location>
</feature>
<feature type="compositionally biased region" description="Low complexity" evidence="3">
    <location>
        <begin position="1209"/>
        <end position="1240"/>
    </location>
</feature>
<evidence type="ECO:0000256" key="1">
    <source>
        <dbReference type="PROSITE-ProRule" id="PRU00023"/>
    </source>
</evidence>
<feature type="transmembrane region" description="Helical" evidence="4">
    <location>
        <begin position="2110"/>
        <end position="2132"/>
    </location>
</feature>
<dbReference type="Pfam" id="PF02206">
    <property type="entry name" value="WSN"/>
    <property type="match status" value="2"/>
</dbReference>
<keyword evidence="2" id="KW-0175">Coiled coil</keyword>
<keyword evidence="1" id="KW-0040">ANK repeat</keyword>
<feature type="compositionally biased region" description="Basic and acidic residues" evidence="3">
    <location>
        <begin position="599"/>
        <end position="608"/>
    </location>
</feature>
<feature type="compositionally biased region" description="Basic residues" evidence="3">
    <location>
        <begin position="2630"/>
        <end position="2643"/>
    </location>
</feature>
<name>A0A1I7UDX2_9PELO</name>
<feature type="compositionally biased region" description="Polar residues" evidence="3">
    <location>
        <begin position="1888"/>
        <end position="1897"/>
    </location>
</feature>
<keyword evidence="5" id="KW-0732">Signal</keyword>
<evidence type="ECO:0000259" key="6">
    <source>
        <dbReference type="SMART" id="SM00453"/>
    </source>
</evidence>
<dbReference type="eggNOG" id="ENOG502TGQ6">
    <property type="taxonomic scope" value="Eukaryota"/>
</dbReference>
<feature type="region of interest" description="Disordered" evidence="3">
    <location>
        <begin position="2572"/>
        <end position="2650"/>
    </location>
</feature>
<feature type="signal peptide" evidence="5">
    <location>
        <begin position="1"/>
        <end position="17"/>
    </location>
</feature>
<keyword evidence="7" id="KW-1185">Reference proteome</keyword>
<feature type="coiled-coil region" evidence="2">
    <location>
        <begin position="1731"/>
        <end position="1758"/>
    </location>
</feature>
<dbReference type="PANTHER" id="PTHR32525:SF4">
    <property type="entry name" value="WSN DOMAIN-CONTAINING PROTEIN"/>
    <property type="match status" value="1"/>
</dbReference>
<feature type="domain" description="Domain of unknown function WSN" evidence="6">
    <location>
        <begin position="42"/>
        <end position="110"/>
    </location>
</feature>
<evidence type="ECO:0000313" key="7">
    <source>
        <dbReference type="Proteomes" id="UP000095282"/>
    </source>
</evidence>
<dbReference type="PROSITE" id="PS50088">
    <property type="entry name" value="ANK_REPEAT"/>
    <property type="match status" value="1"/>
</dbReference>
<keyword evidence="4" id="KW-1133">Transmembrane helix</keyword>
<dbReference type="SMART" id="SM00453">
    <property type="entry name" value="WSN"/>
    <property type="match status" value="2"/>
</dbReference>
<dbReference type="PANTHER" id="PTHR32525">
    <property type="entry name" value="PROTEIN-TYROSINE-PHOSPHATASE"/>
    <property type="match status" value="1"/>
</dbReference>
<feature type="region of interest" description="Disordered" evidence="3">
    <location>
        <begin position="1888"/>
        <end position="1921"/>
    </location>
</feature>
<feature type="region of interest" description="Disordered" evidence="3">
    <location>
        <begin position="1205"/>
        <end position="1314"/>
    </location>
</feature>
<feature type="chain" id="PRO_5009308808" evidence="5">
    <location>
        <begin position="18"/>
        <end position="2666"/>
    </location>
</feature>
<dbReference type="InterPro" id="IPR036770">
    <property type="entry name" value="Ankyrin_rpt-contain_sf"/>
</dbReference>
<feature type="domain" description="Domain of unknown function WSN" evidence="6">
    <location>
        <begin position="1354"/>
        <end position="1422"/>
    </location>
</feature>
<evidence type="ECO:0000256" key="2">
    <source>
        <dbReference type="SAM" id="Coils"/>
    </source>
</evidence>
<feature type="compositionally biased region" description="Basic and acidic residues" evidence="3">
    <location>
        <begin position="2615"/>
        <end position="2629"/>
    </location>
</feature>
<dbReference type="SUPFAM" id="SSF48403">
    <property type="entry name" value="Ankyrin repeat"/>
    <property type="match status" value="2"/>
</dbReference>
<protein>
    <submittedName>
        <fullName evidence="8">ANK_REP_REGION domain-containing protein</fullName>
    </submittedName>
</protein>
<sequence length="2666" mass="303845">MTYIAMIGFLLIAQCDLYNHQFGADNPLERMKRDTAAPPIKSKAAVVVEQHMKLARILNAIYLQIQLTNNKIDDFDVIAGIWEIDRSAIEKLVSLKVEALDGSLNSLEQIVNEFPNDLRRIANVEEISKNLDSVKEITPEKREALRLAVENNLAPRFLKNAFPEWNFRDNLADIALQELETVKNMTVFAKEKMEKLAAAISAISTELRTMEVFIDSVNEEQQKTIETFVQGYKTAIEVKKKVKEIQELTTLLTETGKSLVSIQSLRNIEGISTLHVESTELKTSLLRLHQNSNMSVAPAFSSNYDVATLKTSLKDTQIVSLISGGKDLSSLESYLGDIESTAKTFTPVNQNMKTLMNYNLIDQLVLISRSFVEVSAFQQNSNQFNLTSLPSCNESSDLTDEISLAELEPLSTNLTNFLKVVPSIAQNFSEASNIRGKFNGLMDKVLDVTEKKFKSWLNSTEFENIEKILKNASSVFVKIIQSPEIADGIVRLSAGKGKILSVEEKLKKFTASNKECDTLFTFDIEPFKAFNDLPDTIQRIKKEKTIQLIKPLIGIVPKLAEDLGRLKRTKSRATTVAPVTKTKTHASSKAPKGSQKPKRSTDDGKKFECQNPQDLLDVATSVRGLEIMDLIFQYSNLIDTVIKQGTLAENSIATIKNPSNKAELEKIWKDFGLMKTTLEAVKSNNQKLVDTVTSSGQEKSLEDVGLVYRNLASLNPSERVFLRDLRLSMRLFEQQNKELMESLEKLEKPLATDWQMTHASFKRVPTAMQNLKKDFDKFFEVETTFSPTEYSMDNELDYMQYQDSRFEINKRNDNGHTKLYDAYMDGNYEEMYRLVNEGAIIDATNGDKHRTVLMEAVIANDLFHCNFLLEAHAYIDNIWDYNSKGVREHADGRECEPIKDHWTKEREGFVRCRILPNAPRPWKILVLKKGSFPGWKIKRLPHRIKACTKWGWTGEDLNQYTTIILPWKYIKGKKEKDNEVLMMDDSEDLLKWKLVGCSASLLNVQFLERLYDAWGWVEEVHEVLQTDNDNCVMSMEYKGQLHTNAVWNHKNAIHQMQPLLLTDVKITLLKTENKKTMNQQKAWKDVIKLFGGKLVERPNFDEEFHEYPPYHSAYPDYPVEEGIRPTRNWILTDKDTESFYVSKEWIDEWDKYTCVDFEYLRECIARFFLLSTNNDVVPLAYRTAGKGRKGYLKAQEVVAEWQKTKKQAEATTTSSVASTVTSKQGNTTSVASTVTTTSTVEDGKAGDTKKPDVLKPENRPPGSKITGRVTMKVKQKVKPEEKTKGKSQKTTKGKSKEKSKKEKSKEQPKEKKKKMKSIYISMMSLFLIAQCNLHNHQVDNPMDRTKRDAPSIKSKAAVVVDQHMKLARILNAIYLQIQFTNNKIDDFDVIAGIWEIDRSAIEKLVSLKVEALDGSLNSLEQIVNEFPNDLQRIADVEEISKKMDSVKEITPEKREALRLAMSNNSVPLLLEKEFPKWNFTENLGNISLQQVELAKKLPVAGINQKKLDPLKNSMENISSVLNDLEMLIKDKDKWEQKTLDELVEGYRAAIEVKNKSSNLKELSELLNELGTVLPSLQSLRTMKVASGIQEQSKDLLNALLELHKSSNTSVAPAFTFNFEITKFKEDLKDKWIATLIGGGKDVSALESYLDDIASIDRTLAPVNHNIKSLMSYDLTDQMDMMSRLIDGVSRFQQISNQVNLTSLPPCYESPDLSDEIKLEELEELSKDFKKLIEVVSTIANLSNELNSTKEEVASIIYQVSVIGEAKFARWLENVNSTNSSFLNTLNRAKTLFESIIQTEDVAKAISRVSAGKEKVFSVQKKLKEFTVWKEGECDTFFSFDIEPFKAFNDVPDTIHRMKEEKTIQLIKPLVGIIPKLAEDLEKLKRTKSPATTVPSVTKAQASSKAPKASQKAKRSADDDKNFECQNHQDLLDVAISVRGLEIMDLIFQYNKLIDTVIQEGTLAENSTYTIKNPSNKAELNKIWKNFGLMKTKLEAVKSNNQRLVDTVTSSGQEKSLEDVGLVYRNLASLNPSERVFLRDLRLSMRLFEQQNKELMDSLEKLEKPLATDWQMTHASFKRVPAAMQNLKKDFDKFFEVETGFWIWIKENAGMIGGIGGGVVLFIAAIVTFCFYWKYIHDPEMSEDPSVDTTPFMPNREAMENQLDYMQFQDSRFEINQRNTSGYTKLYVAFLNENFEEMRRLANKGAIIDAVCGQYNRPVLLEAAVHEDSSHCDFLLEAHASLDIWDCDSNDIEALAPEAGCVPHLNRLKQERTESYVRNRLFPPEPRPWKILVLKKGTFPLWKRKKLPHRIKACTKWGWTGEDLNQYTTIILPWKYIKGKTDKDNQVLMMDDSENLLKWKLVGCSACLLTVQFFERLYDAYGWPDDVHEVLQTDYRNWVMSIEYKGQLHEKVIYKHKNGIHQMQPPLLQDVEIVLLPTNSKKKMDSKYKAATCKLLSATLEQKSWKEIIKIFGGTIVEKLNYVDGYHTYPPYHAASPKYKSDGLHQNRIWILKEPDSKLEQEWIDEWDKYTCVDFEFLPECIARFHLLPTNNDIVPLAYQKEGKGGKGYLKAQQVEEERQKEKKKQKATASSVASTSKQGNTTSTGSTLTTLSTVEDGKASATKKPDFQKMGKKGKDGKKKGAEKKKLASNFPKILRTCVNNWEISS</sequence>
<dbReference type="Gene3D" id="1.25.40.20">
    <property type="entry name" value="Ankyrin repeat-containing domain"/>
    <property type="match status" value="2"/>
</dbReference>
<feature type="compositionally biased region" description="Low complexity" evidence="3">
    <location>
        <begin position="2587"/>
        <end position="2613"/>
    </location>
</feature>
<accession>A0A1I7UDX2</accession>
<feature type="compositionally biased region" description="Low complexity" evidence="3">
    <location>
        <begin position="1898"/>
        <end position="1909"/>
    </location>
</feature>
<keyword evidence="4" id="KW-0472">Membrane</keyword>
<keyword evidence="4" id="KW-0812">Transmembrane</keyword>